<accession>A0A1M5A9X6</accession>
<keyword evidence="2" id="KW-0004">4Fe-4S</keyword>
<dbReference type="Pfam" id="PF04055">
    <property type="entry name" value="Radical_SAM"/>
    <property type="match status" value="1"/>
</dbReference>
<keyword evidence="3" id="KW-0949">S-adenosyl-L-methionine</keyword>
<evidence type="ECO:0000313" key="10">
    <source>
        <dbReference type="Proteomes" id="UP000184159"/>
    </source>
</evidence>
<dbReference type="SFLD" id="SFLDG01386">
    <property type="entry name" value="main_SPASM_domain-containing"/>
    <property type="match status" value="1"/>
</dbReference>
<feature type="domain" description="Radical SAM core" evidence="8">
    <location>
        <begin position="4"/>
        <end position="230"/>
    </location>
</feature>
<dbReference type="SFLD" id="SFLDS00029">
    <property type="entry name" value="Radical_SAM"/>
    <property type="match status" value="1"/>
</dbReference>
<dbReference type="PANTHER" id="PTHR43273">
    <property type="entry name" value="ANAEROBIC SULFATASE-MATURATING ENZYME HOMOLOG ASLB-RELATED"/>
    <property type="match status" value="1"/>
</dbReference>
<dbReference type="SUPFAM" id="SSF102114">
    <property type="entry name" value="Radical SAM enzymes"/>
    <property type="match status" value="1"/>
</dbReference>
<dbReference type="InterPro" id="IPR023867">
    <property type="entry name" value="Sulphatase_maturase_rSAM"/>
</dbReference>
<protein>
    <recommendedName>
        <fullName evidence="8">Radical SAM core domain-containing protein</fullName>
    </recommendedName>
</protein>
<dbReference type="GO" id="GO:0046872">
    <property type="term" value="F:metal ion binding"/>
    <property type="evidence" value="ECO:0007669"/>
    <property type="project" value="UniProtKB-KW"/>
</dbReference>
<reference evidence="10" key="1">
    <citation type="submission" date="2016-11" db="EMBL/GenBank/DDBJ databases">
        <authorList>
            <person name="Varghese N."/>
            <person name="Submissions S."/>
        </authorList>
    </citation>
    <scope>NUCLEOTIDE SEQUENCE [LARGE SCALE GENOMIC DNA]</scope>
    <source>
        <strain evidence="10">DSM 21264</strain>
    </source>
</reference>
<name>A0A1M5A9X6_VIBGA</name>
<keyword evidence="6" id="KW-0411">Iron-sulfur</keyword>
<proteinExistence type="inferred from homology"/>
<dbReference type="RefSeq" id="WP_072958369.1">
    <property type="nucleotide sequence ID" value="NZ_FQUH01000007.1"/>
</dbReference>
<evidence type="ECO:0000256" key="4">
    <source>
        <dbReference type="ARBA" id="ARBA00022723"/>
    </source>
</evidence>
<dbReference type="InterPro" id="IPR013785">
    <property type="entry name" value="Aldolase_TIM"/>
</dbReference>
<comment type="cofactor">
    <cofactor evidence="1">
        <name>[4Fe-4S] cluster</name>
        <dbReference type="ChEBI" id="CHEBI:49883"/>
    </cofactor>
</comment>
<dbReference type="InterPro" id="IPR047207">
    <property type="entry name" value="SPASM_anSME"/>
</dbReference>
<keyword evidence="10" id="KW-1185">Reference proteome</keyword>
<dbReference type="SUPFAM" id="SSF103642">
    <property type="entry name" value="Sec-C motif"/>
    <property type="match status" value="1"/>
</dbReference>
<dbReference type="SFLD" id="SFLDF00285">
    <property type="entry name" value="anaerobic_Ser-type_sulfatase-m"/>
    <property type="match status" value="1"/>
</dbReference>
<dbReference type="PANTHER" id="PTHR43273:SF3">
    <property type="entry name" value="ANAEROBIC SULFATASE-MATURATING ENZYME HOMOLOG ASLB-RELATED"/>
    <property type="match status" value="1"/>
</dbReference>
<dbReference type="NCBIfam" id="TIGR04085">
    <property type="entry name" value="rSAM_more_4Fe4S"/>
    <property type="match status" value="1"/>
</dbReference>
<dbReference type="Pfam" id="PF13186">
    <property type="entry name" value="SPASM"/>
    <property type="match status" value="1"/>
</dbReference>
<evidence type="ECO:0000256" key="3">
    <source>
        <dbReference type="ARBA" id="ARBA00022691"/>
    </source>
</evidence>
<evidence type="ECO:0000256" key="7">
    <source>
        <dbReference type="ARBA" id="ARBA00023601"/>
    </source>
</evidence>
<dbReference type="EMBL" id="FQUH01000007">
    <property type="protein sequence ID" value="SHF27120.1"/>
    <property type="molecule type" value="Genomic_DNA"/>
</dbReference>
<dbReference type="Pfam" id="PF02810">
    <property type="entry name" value="SEC-C"/>
    <property type="match status" value="1"/>
</dbReference>
<dbReference type="CDD" id="cd21120">
    <property type="entry name" value="SPASM_anSME"/>
    <property type="match status" value="1"/>
</dbReference>
<dbReference type="Proteomes" id="UP000184159">
    <property type="component" value="Unassembled WGS sequence"/>
</dbReference>
<evidence type="ECO:0000256" key="2">
    <source>
        <dbReference type="ARBA" id="ARBA00022485"/>
    </source>
</evidence>
<evidence type="ECO:0000259" key="8">
    <source>
        <dbReference type="PROSITE" id="PS51918"/>
    </source>
</evidence>
<dbReference type="SFLD" id="SFLDG01384">
    <property type="entry name" value="thioether_bond_formation_requi"/>
    <property type="match status" value="1"/>
</dbReference>
<dbReference type="InterPro" id="IPR004027">
    <property type="entry name" value="SEC_C_motif"/>
</dbReference>
<keyword evidence="5" id="KW-0408">Iron</keyword>
<dbReference type="CDD" id="cd01335">
    <property type="entry name" value="Radical_SAM"/>
    <property type="match status" value="1"/>
</dbReference>
<dbReference type="GO" id="GO:0016491">
    <property type="term" value="F:oxidoreductase activity"/>
    <property type="evidence" value="ECO:0007669"/>
    <property type="project" value="InterPro"/>
</dbReference>
<dbReference type="Gene3D" id="3.20.20.70">
    <property type="entry name" value="Aldolase class I"/>
    <property type="match status" value="1"/>
</dbReference>
<dbReference type="NCBIfam" id="TIGR03942">
    <property type="entry name" value="sulfatase_rSAM"/>
    <property type="match status" value="1"/>
</dbReference>
<dbReference type="InterPro" id="IPR058240">
    <property type="entry name" value="rSAM_sf"/>
</dbReference>
<dbReference type="InterPro" id="IPR007197">
    <property type="entry name" value="rSAM"/>
</dbReference>
<organism evidence="9 10">
    <name type="scientific">Vibrio gazogenes DSM 21264 = NBRC 103151</name>
    <dbReference type="NCBI Taxonomy" id="1123492"/>
    <lineage>
        <taxon>Bacteria</taxon>
        <taxon>Pseudomonadati</taxon>
        <taxon>Pseudomonadota</taxon>
        <taxon>Gammaproteobacteria</taxon>
        <taxon>Vibrionales</taxon>
        <taxon>Vibrionaceae</taxon>
        <taxon>Vibrio</taxon>
    </lineage>
</organism>
<evidence type="ECO:0000256" key="1">
    <source>
        <dbReference type="ARBA" id="ARBA00001966"/>
    </source>
</evidence>
<evidence type="ECO:0000256" key="6">
    <source>
        <dbReference type="ARBA" id="ARBA00023014"/>
    </source>
</evidence>
<dbReference type="Gene3D" id="3.10.450.50">
    <property type="match status" value="1"/>
</dbReference>
<keyword evidence="4" id="KW-0479">Metal-binding</keyword>
<evidence type="ECO:0000313" key="9">
    <source>
        <dbReference type="EMBL" id="SHF27120.1"/>
    </source>
</evidence>
<comment type="similarity">
    <text evidence="7">Belongs to the radical SAM superfamily. Anaerobic sulfatase-maturating enzyme family.</text>
</comment>
<sequence length="437" mass="49874">MQIVNQCHVMSKPSSSKCNLDCRYCFYLEKEKLYPDQSQWQMTEETLELYVRQYIQAQSGADVQFVWQGGEPTLMGIDFFRKVIAFCDKYGAGKQITHAFQTNGVLLNDEWCEFFIKHDFLIGLSIDGPQHLHDKYRLNRAQRGSFDKVIAAVALLQKHRVDFTTLTVVSDANADYALDVYQFLKQIGSTYMQFIPLVEREIEEKTADGLSFVSPDVTEARVTSWSVTPLQYGQFLTSIFDEWVKKDVGKIFVQTFDNAISSWCGEPAGICIFAETCGHAFALESNGDLYNCDHFVYPEHKLGNIHDVSIFEMNNSEQAIEFGQSKKKSLTPDCRHCEFLFACNGGCPKHRFNVSPSGFPQHNYFCAGYKHYFRHIAETMGQIRGLIFNGQPVNDIMILKNIDFNQSHLPKSTKTVSRNSLCPCGSGKKYKKCCMNR</sequence>
<gene>
    <name evidence="9" type="ORF">SAMN02745781_01876</name>
</gene>
<dbReference type="InterPro" id="IPR034491">
    <property type="entry name" value="Anaerob_Ser_sulfatase-maturase"/>
</dbReference>
<evidence type="ECO:0000256" key="5">
    <source>
        <dbReference type="ARBA" id="ARBA00023004"/>
    </source>
</evidence>
<dbReference type="AlphaFoldDB" id="A0A1M5A9X6"/>
<dbReference type="PROSITE" id="PS51918">
    <property type="entry name" value="RADICAL_SAM"/>
    <property type="match status" value="1"/>
</dbReference>
<dbReference type="SFLD" id="SFLDG01072">
    <property type="entry name" value="dehydrogenase_like"/>
    <property type="match status" value="1"/>
</dbReference>
<dbReference type="GO" id="GO:0051539">
    <property type="term" value="F:4 iron, 4 sulfur cluster binding"/>
    <property type="evidence" value="ECO:0007669"/>
    <property type="project" value="UniProtKB-KW"/>
</dbReference>
<dbReference type="SFLD" id="SFLDG01067">
    <property type="entry name" value="SPASM/twitch_domain_containing"/>
    <property type="match status" value="1"/>
</dbReference>
<dbReference type="InterPro" id="IPR023885">
    <property type="entry name" value="4Fe4S-binding_SPASM_dom"/>
</dbReference>